<dbReference type="Pfam" id="PF21993">
    <property type="entry name" value="TetR_C_13_2"/>
    <property type="match status" value="1"/>
</dbReference>
<dbReference type="InterPro" id="IPR036271">
    <property type="entry name" value="Tet_transcr_reg_TetR-rel_C_sf"/>
</dbReference>
<comment type="caution">
    <text evidence="6">The sequence shown here is derived from an EMBL/GenBank/DDBJ whole genome shotgun (WGS) entry which is preliminary data.</text>
</comment>
<dbReference type="RefSeq" id="WP_126473221.1">
    <property type="nucleotide sequence ID" value="NZ_RXOE01000009.1"/>
</dbReference>
<gene>
    <name evidence="6" type="ORF">EJP69_26340</name>
</gene>
<dbReference type="SUPFAM" id="SSF48498">
    <property type="entry name" value="Tetracyclin repressor-like, C-terminal domain"/>
    <property type="match status" value="1"/>
</dbReference>
<dbReference type="PANTHER" id="PTHR47506:SF3">
    <property type="entry name" value="HTH-TYPE TRANSCRIPTIONAL REGULATOR LMRA"/>
    <property type="match status" value="1"/>
</dbReference>
<evidence type="ECO:0000256" key="2">
    <source>
        <dbReference type="ARBA" id="ARBA00023125"/>
    </source>
</evidence>
<dbReference type="AlphaFoldDB" id="A0A431TFB0"/>
<proteinExistence type="predicted"/>
<dbReference type="InterPro" id="IPR001647">
    <property type="entry name" value="HTH_TetR"/>
</dbReference>
<dbReference type="InterPro" id="IPR009057">
    <property type="entry name" value="Homeodomain-like_sf"/>
</dbReference>
<evidence type="ECO:0000256" key="3">
    <source>
        <dbReference type="ARBA" id="ARBA00023163"/>
    </source>
</evidence>
<feature type="domain" description="HTH tetR-type" evidence="5">
    <location>
        <begin position="3"/>
        <end position="63"/>
    </location>
</feature>
<reference evidence="6 7" key="1">
    <citation type="submission" date="2018-12" db="EMBL/GenBank/DDBJ databases">
        <title>The genome of Variovorax gossypii DSM 100435.</title>
        <authorList>
            <person name="Gao J."/>
            <person name="Sun J."/>
        </authorList>
    </citation>
    <scope>NUCLEOTIDE SEQUENCE [LARGE SCALE GENOMIC DNA]</scope>
    <source>
        <strain evidence="6 7">DSM 100435</strain>
    </source>
</reference>
<accession>A0A431TFB0</accession>
<organism evidence="6 7">
    <name type="scientific">Variovorax gossypii</name>
    <dbReference type="NCBI Taxonomy" id="1679495"/>
    <lineage>
        <taxon>Bacteria</taxon>
        <taxon>Pseudomonadati</taxon>
        <taxon>Pseudomonadota</taxon>
        <taxon>Betaproteobacteria</taxon>
        <taxon>Burkholderiales</taxon>
        <taxon>Comamonadaceae</taxon>
        <taxon>Variovorax</taxon>
    </lineage>
</organism>
<dbReference type="Proteomes" id="UP000267418">
    <property type="component" value="Unassembled WGS sequence"/>
</dbReference>
<keyword evidence="2 4" id="KW-0238">DNA-binding</keyword>
<dbReference type="PANTHER" id="PTHR47506">
    <property type="entry name" value="TRANSCRIPTIONAL REGULATORY PROTEIN"/>
    <property type="match status" value="1"/>
</dbReference>
<feature type="DNA-binding region" description="H-T-H motif" evidence="4">
    <location>
        <begin position="26"/>
        <end position="45"/>
    </location>
</feature>
<keyword evidence="3" id="KW-0804">Transcription</keyword>
<sequence>MAGDVRDRMVEGAMALLAQRGLQATSFSEVLAATGAPRGSLYHHFPDGKDQLVAAAVDRAGAVLTDAMASIAGAPAEAVVERFLAIWRAVLTRSQCEAGCAVLAVTVATDSAELLSHATAVFRAWRERLTDLLHKGGLPPARARSLAMMLIASAEGAVVLSRADQSLEPFEAVAQQLMAHVRQAASAG</sequence>
<evidence type="ECO:0000313" key="6">
    <source>
        <dbReference type="EMBL" id="RTQ31561.1"/>
    </source>
</evidence>
<dbReference type="GO" id="GO:0003677">
    <property type="term" value="F:DNA binding"/>
    <property type="evidence" value="ECO:0007669"/>
    <property type="project" value="UniProtKB-UniRule"/>
</dbReference>
<protein>
    <submittedName>
        <fullName evidence="6">TetR/AcrR family transcriptional regulator</fullName>
    </submittedName>
</protein>
<dbReference type="Pfam" id="PF00440">
    <property type="entry name" value="TetR_N"/>
    <property type="match status" value="1"/>
</dbReference>
<dbReference type="EMBL" id="RXOE01000009">
    <property type="protein sequence ID" value="RTQ31561.1"/>
    <property type="molecule type" value="Genomic_DNA"/>
</dbReference>
<evidence type="ECO:0000313" key="7">
    <source>
        <dbReference type="Proteomes" id="UP000267418"/>
    </source>
</evidence>
<keyword evidence="1" id="KW-0805">Transcription regulation</keyword>
<evidence type="ECO:0000256" key="1">
    <source>
        <dbReference type="ARBA" id="ARBA00023015"/>
    </source>
</evidence>
<evidence type="ECO:0000259" key="5">
    <source>
        <dbReference type="PROSITE" id="PS50977"/>
    </source>
</evidence>
<dbReference type="OrthoDB" id="9809772at2"/>
<dbReference type="InterPro" id="IPR054156">
    <property type="entry name" value="YxaF_TetR_C"/>
</dbReference>
<dbReference type="Gene3D" id="1.10.357.10">
    <property type="entry name" value="Tetracycline Repressor, domain 2"/>
    <property type="match status" value="1"/>
</dbReference>
<keyword evidence="7" id="KW-1185">Reference proteome</keyword>
<dbReference type="SUPFAM" id="SSF46689">
    <property type="entry name" value="Homeodomain-like"/>
    <property type="match status" value="1"/>
</dbReference>
<evidence type="ECO:0000256" key="4">
    <source>
        <dbReference type="PROSITE-ProRule" id="PRU00335"/>
    </source>
</evidence>
<dbReference type="PROSITE" id="PS50977">
    <property type="entry name" value="HTH_TETR_2"/>
    <property type="match status" value="1"/>
</dbReference>
<name>A0A431TFB0_9BURK</name>